<evidence type="ECO:0000256" key="4">
    <source>
        <dbReference type="ARBA" id="ARBA00022989"/>
    </source>
</evidence>
<accession>A0A6A7KB44</accession>
<comment type="subcellular location">
    <subcellularLocation>
        <location evidence="1">Cell membrane</location>
        <topology evidence="1">Multi-pass membrane protein</topology>
    </subcellularLocation>
</comment>
<name>A0A6A7KB44_9FIRM</name>
<keyword evidence="3 6" id="KW-0812">Transmembrane</keyword>
<feature type="domain" description="Major facilitator superfamily (MFS) profile" evidence="7">
    <location>
        <begin position="237"/>
        <end position="462"/>
    </location>
</feature>
<feature type="transmembrane region" description="Helical" evidence="6">
    <location>
        <begin position="238"/>
        <end position="264"/>
    </location>
</feature>
<dbReference type="InterPro" id="IPR036259">
    <property type="entry name" value="MFS_trans_sf"/>
</dbReference>
<evidence type="ECO:0000259" key="7">
    <source>
        <dbReference type="PROSITE" id="PS50850"/>
    </source>
</evidence>
<evidence type="ECO:0000256" key="6">
    <source>
        <dbReference type="SAM" id="Phobius"/>
    </source>
</evidence>
<feature type="transmembrane region" description="Helical" evidence="6">
    <location>
        <begin position="79"/>
        <end position="97"/>
    </location>
</feature>
<dbReference type="GO" id="GO:0008643">
    <property type="term" value="P:carbohydrate transport"/>
    <property type="evidence" value="ECO:0007669"/>
    <property type="project" value="InterPro"/>
</dbReference>
<dbReference type="AlphaFoldDB" id="A0A6A7KB44"/>
<dbReference type="GO" id="GO:0005886">
    <property type="term" value="C:plasma membrane"/>
    <property type="evidence" value="ECO:0007669"/>
    <property type="project" value="UniProtKB-SubCell"/>
</dbReference>
<protein>
    <submittedName>
        <fullName evidence="8">MFS transporter</fullName>
    </submittedName>
</protein>
<feature type="transmembrane region" description="Helical" evidence="6">
    <location>
        <begin position="154"/>
        <end position="177"/>
    </location>
</feature>
<sequence>MASLTKGQVNSYAFYGFSVSVGIAIPMSYLTIFMTENLYYSAALMGTTLLIARIFDFLIGLISGGVVEKSRFKWGKFRSWILILRFVVFLGCIIQFIDTSALSTIPKMIITIIGYAMLHWSMNFLQIAQFGTLSAMAGTNMEDRAKLSIRTSQFMAAAMIITSAIALPLIQFLTPIVGNNSSYLIASILFGLVYLIGATVLTRASAPYDLPQSKESDINSPTVTVKDMINSVFTNNQLLVYISSSILFYVGMMLVQGIMAYYFMFVLGNLILMSVAMTSTTVFGLVASIIGPKFGLKLGKKNAMVVGLLVYAVGSIAITFFARTSLIVFIVLSCFNALGMYFYMGFGANYVLDIGEYGFYKTGKDNRAVAIGVMNIPMKVGLALGGALGGYGLAFVGYTPGMAPNPDFISKFMWLIGAFPAVFYISAALIMLFGYKITDEDAAKYARVNAERMSKQVVTDEA</sequence>
<comment type="caution">
    <text evidence="8">The sequence shown here is derived from an EMBL/GenBank/DDBJ whole genome shotgun (WGS) entry which is preliminary data.</text>
</comment>
<feature type="transmembrane region" description="Helical" evidence="6">
    <location>
        <begin position="327"/>
        <end position="352"/>
    </location>
</feature>
<dbReference type="Proteomes" id="UP000440004">
    <property type="component" value="Unassembled WGS sequence"/>
</dbReference>
<evidence type="ECO:0000256" key="1">
    <source>
        <dbReference type="ARBA" id="ARBA00004651"/>
    </source>
</evidence>
<dbReference type="EMBL" id="WHNX01000019">
    <property type="protein sequence ID" value="MPW26501.1"/>
    <property type="molecule type" value="Genomic_DNA"/>
</dbReference>
<feature type="transmembrane region" description="Helical" evidence="6">
    <location>
        <begin position="412"/>
        <end position="435"/>
    </location>
</feature>
<feature type="transmembrane region" description="Helical" evidence="6">
    <location>
        <begin position="12"/>
        <end position="32"/>
    </location>
</feature>
<dbReference type="PANTHER" id="PTHR11328:SF24">
    <property type="entry name" value="MAJOR FACILITATOR SUPERFAMILY (MFS) PROFILE DOMAIN-CONTAINING PROTEIN"/>
    <property type="match status" value="1"/>
</dbReference>
<evidence type="ECO:0000313" key="8">
    <source>
        <dbReference type="EMBL" id="MPW26501.1"/>
    </source>
</evidence>
<dbReference type="SUPFAM" id="SSF103473">
    <property type="entry name" value="MFS general substrate transporter"/>
    <property type="match status" value="1"/>
</dbReference>
<evidence type="ECO:0000313" key="9">
    <source>
        <dbReference type="Proteomes" id="UP000440004"/>
    </source>
</evidence>
<dbReference type="PANTHER" id="PTHR11328">
    <property type="entry name" value="MAJOR FACILITATOR SUPERFAMILY DOMAIN-CONTAINING PROTEIN"/>
    <property type="match status" value="1"/>
</dbReference>
<evidence type="ECO:0000256" key="5">
    <source>
        <dbReference type="ARBA" id="ARBA00023136"/>
    </source>
</evidence>
<proteinExistence type="predicted"/>
<dbReference type="PROSITE" id="PS50850">
    <property type="entry name" value="MFS"/>
    <property type="match status" value="1"/>
</dbReference>
<keyword evidence="4 6" id="KW-1133">Transmembrane helix</keyword>
<dbReference type="Pfam" id="PF13347">
    <property type="entry name" value="MFS_2"/>
    <property type="match status" value="1"/>
</dbReference>
<organism evidence="8 9">
    <name type="scientific">Alkalibaculum sporogenes</name>
    <dbReference type="NCBI Taxonomy" id="2655001"/>
    <lineage>
        <taxon>Bacteria</taxon>
        <taxon>Bacillati</taxon>
        <taxon>Bacillota</taxon>
        <taxon>Clostridia</taxon>
        <taxon>Eubacteriales</taxon>
        <taxon>Eubacteriaceae</taxon>
        <taxon>Alkalibaculum</taxon>
    </lineage>
</organism>
<feature type="transmembrane region" description="Helical" evidence="6">
    <location>
        <begin position="380"/>
        <end position="400"/>
    </location>
</feature>
<keyword evidence="9" id="KW-1185">Reference proteome</keyword>
<gene>
    <name evidence="8" type="ORF">GC105_11935</name>
</gene>
<evidence type="ECO:0000256" key="3">
    <source>
        <dbReference type="ARBA" id="ARBA00022692"/>
    </source>
</evidence>
<dbReference type="InterPro" id="IPR020846">
    <property type="entry name" value="MFS_dom"/>
</dbReference>
<feature type="transmembrane region" description="Helical" evidence="6">
    <location>
        <begin position="270"/>
        <end position="291"/>
    </location>
</feature>
<feature type="transmembrane region" description="Helical" evidence="6">
    <location>
        <begin position="109"/>
        <end position="133"/>
    </location>
</feature>
<keyword evidence="5 6" id="KW-0472">Membrane</keyword>
<dbReference type="InterPro" id="IPR039672">
    <property type="entry name" value="MFS_2"/>
</dbReference>
<feature type="transmembrane region" description="Helical" evidence="6">
    <location>
        <begin position="303"/>
        <end position="321"/>
    </location>
</feature>
<evidence type="ECO:0000256" key="2">
    <source>
        <dbReference type="ARBA" id="ARBA00022448"/>
    </source>
</evidence>
<feature type="transmembrane region" description="Helical" evidence="6">
    <location>
        <begin position="38"/>
        <end position="67"/>
    </location>
</feature>
<dbReference type="Gene3D" id="1.20.1250.20">
    <property type="entry name" value="MFS general substrate transporter like domains"/>
    <property type="match status" value="1"/>
</dbReference>
<dbReference type="GO" id="GO:0015293">
    <property type="term" value="F:symporter activity"/>
    <property type="evidence" value="ECO:0007669"/>
    <property type="project" value="InterPro"/>
</dbReference>
<reference evidence="8 9" key="1">
    <citation type="submission" date="2019-10" db="EMBL/GenBank/DDBJ databases">
        <title>Alkalibaculum tamaniensis sp.nov., a new alkaliphilic acetogen, isolated on methoxylated aromatics from a mud volcano.</title>
        <authorList>
            <person name="Khomyakova M.A."/>
            <person name="Merkel A.Y."/>
            <person name="Bonch-Osmolovskaya E.A."/>
            <person name="Slobodkin A.I."/>
        </authorList>
    </citation>
    <scope>NUCLEOTIDE SEQUENCE [LARGE SCALE GENOMIC DNA]</scope>
    <source>
        <strain evidence="8 9">M08DMB</strain>
    </source>
</reference>
<feature type="transmembrane region" description="Helical" evidence="6">
    <location>
        <begin position="183"/>
        <end position="204"/>
    </location>
</feature>
<dbReference type="RefSeq" id="WP_152805075.1">
    <property type="nucleotide sequence ID" value="NZ_WHNX01000019.1"/>
</dbReference>
<keyword evidence="2" id="KW-0813">Transport</keyword>